<organism evidence="2 3">
    <name type="scientific">Rhodococcus spongiicola</name>
    <dbReference type="NCBI Taxonomy" id="2487352"/>
    <lineage>
        <taxon>Bacteria</taxon>
        <taxon>Bacillati</taxon>
        <taxon>Actinomycetota</taxon>
        <taxon>Actinomycetes</taxon>
        <taxon>Mycobacteriales</taxon>
        <taxon>Nocardiaceae</taxon>
        <taxon>Rhodococcus</taxon>
    </lineage>
</organism>
<evidence type="ECO:0000313" key="3">
    <source>
        <dbReference type="Proteomes" id="UP000284333"/>
    </source>
</evidence>
<dbReference type="Proteomes" id="UP000284333">
    <property type="component" value="Unassembled WGS sequence"/>
</dbReference>
<comment type="caution">
    <text evidence="2">The sequence shown here is derived from an EMBL/GenBank/DDBJ whole genome shotgun (WGS) entry which is preliminary data.</text>
</comment>
<evidence type="ECO:0000256" key="1">
    <source>
        <dbReference type="SAM" id="MobiDB-lite"/>
    </source>
</evidence>
<protein>
    <submittedName>
        <fullName evidence="2">Uncharacterized protein</fullName>
    </submittedName>
</protein>
<gene>
    <name evidence="2" type="ORF">EF834_17800</name>
</gene>
<sequence>MVDTGSGSGDVLARLRQLTDADLLAIVLVVTAERPGLSPVHAAAAALSAGGLGPDYPPDPTRPAVPPEVPPPLTTASGPVTGPDRTVSDYTDAGVPTFERVRDRIEERFGTALGSEELERGSRAGRDLDEKWQAREKAAHEKLDEIRRSMKDDG</sequence>
<evidence type="ECO:0000313" key="2">
    <source>
        <dbReference type="EMBL" id="RVW00490.1"/>
    </source>
</evidence>
<accession>A0A438AP93</accession>
<name>A0A438AP93_9NOCA</name>
<dbReference type="AlphaFoldDB" id="A0A438AP93"/>
<dbReference type="RefSeq" id="WP_127948539.1">
    <property type="nucleotide sequence ID" value="NZ_RKLN01000007.1"/>
</dbReference>
<feature type="region of interest" description="Disordered" evidence="1">
    <location>
        <begin position="49"/>
        <end position="94"/>
    </location>
</feature>
<dbReference type="OrthoDB" id="4377479at2"/>
<keyword evidence="3" id="KW-1185">Reference proteome</keyword>
<feature type="compositionally biased region" description="Pro residues" evidence="1">
    <location>
        <begin position="55"/>
        <end position="73"/>
    </location>
</feature>
<dbReference type="EMBL" id="RKLN01000007">
    <property type="protein sequence ID" value="RVW00490.1"/>
    <property type="molecule type" value="Genomic_DNA"/>
</dbReference>
<proteinExistence type="predicted"/>
<reference evidence="2 3" key="1">
    <citation type="submission" date="2018-11" db="EMBL/GenBank/DDBJ databases">
        <title>Rhodococcus spongicola sp. nov. and Rhodococcus xishaensis sp. nov. from marine sponges.</title>
        <authorList>
            <person name="Li L."/>
            <person name="Lin H.W."/>
        </authorList>
    </citation>
    <scope>NUCLEOTIDE SEQUENCE [LARGE SCALE GENOMIC DNA]</scope>
    <source>
        <strain evidence="2 3">LHW50502</strain>
    </source>
</reference>